<feature type="compositionally biased region" description="Polar residues" evidence="1">
    <location>
        <begin position="1"/>
        <end position="19"/>
    </location>
</feature>
<dbReference type="EMBL" id="JACXVP010000007">
    <property type="protein sequence ID" value="KAG5597433.1"/>
    <property type="molecule type" value="Genomic_DNA"/>
</dbReference>
<reference evidence="2 3" key="1">
    <citation type="submission" date="2020-09" db="EMBL/GenBank/DDBJ databases">
        <title>De no assembly of potato wild relative species, Solanum commersonii.</title>
        <authorList>
            <person name="Cho K."/>
        </authorList>
    </citation>
    <scope>NUCLEOTIDE SEQUENCE [LARGE SCALE GENOMIC DNA]</scope>
    <source>
        <strain evidence="2">LZ3.2</strain>
        <tissue evidence="2">Leaf</tissue>
    </source>
</reference>
<protein>
    <submittedName>
        <fullName evidence="2">Uncharacterized protein</fullName>
    </submittedName>
</protein>
<feature type="non-terminal residue" evidence="2">
    <location>
        <position position="47"/>
    </location>
</feature>
<comment type="caution">
    <text evidence="2">The sequence shown here is derived from an EMBL/GenBank/DDBJ whole genome shotgun (WGS) entry which is preliminary data.</text>
</comment>
<keyword evidence="3" id="KW-1185">Reference proteome</keyword>
<dbReference type="AlphaFoldDB" id="A0A9J5YAS1"/>
<evidence type="ECO:0000313" key="3">
    <source>
        <dbReference type="Proteomes" id="UP000824120"/>
    </source>
</evidence>
<proteinExistence type="predicted"/>
<dbReference type="Proteomes" id="UP000824120">
    <property type="component" value="Chromosome 7"/>
</dbReference>
<gene>
    <name evidence="2" type="ORF">H5410_038665</name>
</gene>
<sequence>TVDSTNSSRWFSSGDTTGKFSSLSLSDFLALAISISLRKSSISDTFY</sequence>
<name>A0A9J5YAS1_SOLCO</name>
<evidence type="ECO:0000256" key="1">
    <source>
        <dbReference type="SAM" id="MobiDB-lite"/>
    </source>
</evidence>
<accession>A0A9J5YAS1</accession>
<organism evidence="2 3">
    <name type="scientific">Solanum commersonii</name>
    <name type="common">Commerson's wild potato</name>
    <name type="synonym">Commerson's nightshade</name>
    <dbReference type="NCBI Taxonomy" id="4109"/>
    <lineage>
        <taxon>Eukaryota</taxon>
        <taxon>Viridiplantae</taxon>
        <taxon>Streptophyta</taxon>
        <taxon>Embryophyta</taxon>
        <taxon>Tracheophyta</taxon>
        <taxon>Spermatophyta</taxon>
        <taxon>Magnoliopsida</taxon>
        <taxon>eudicotyledons</taxon>
        <taxon>Gunneridae</taxon>
        <taxon>Pentapetalae</taxon>
        <taxon>asterids</taxon>
        <taxon>lamiids</taxon>
        <taxon>Solanales</taxon>
        <taxon>Solanaceae</taxon>
        <taxon>Solanoideae</taxon>
        <taxon>Solaneae</taxon>
        <taxon>Solanum</taxon>
    </lineage>
</organism>
<feature type="region of interest" description="Disordered" evidence="1">
    <location>
        <begin position="1"/>
        <end position="21"/>
    </location>
</feature>
<evidence type="ECO:0000313" key="2">
    <source>
        <dbReference type="EMBL" id="KAG5597433.1"/>
    </source>
</evidence>